<evidence type="ECO:0000313" key="2">
    <source>
        <dbReference type="EMBL" id="BAK61261.1"/>
    </source>
</evidence>
<keyword evidence="3" id="KW-1185">Reference proteome</keyword>
<dbReference type="STRING" id="420890.LCGL_1801"/>
<evidence type="ECO:0000256" key="1">
    <source>
        <dbReference type="SAM" id="Phobius"/>
    </source>
</evidence>
<keyword evidence="1" id="KW-1133">Transmembrane helix</keyword>
<protein>
    <submittedName>
        <fullName evidence="2">Uncharacterized protein</fullName>
    </submittedName>
</protein>
<keyword evidence="1" id="KW-0812">Transmembrane</keyword>
<dbReference type="AlphaFoldDB" id="F9VG10"/>
<keyword evidence="1" id="KW-0472">Membrane</keyword>
<accession>F9VG10</accession>
<dbReference type="Proteomes" id="UP000008520">
    <property type="component" value="Chromosome"/>
</dbReference>
<feature type="transmembrane region" description="Helical" evidence="1">
    <location>
        <begin position="6"/>
        <end position="29"/>
    </location>
</feature>
<proteinExistence type="predicted"/>
<organism evidence="2 3">
    <name type="scientific">Lactococcus garvieae (strain Lg2)</name>
    <name type="common">Enterococcus seriolicida</name>
    <dbReference type="NCBI Taxonomy" id="420890"/>
    <lineage>
        <taxon>Bacteria</taxon>
        <taxon>Bacillati</taxon>
        <taxon>Bacillota</taxon>
        <taxon>Bacilli</taxon>
        <taxon>Lactobacillales</taxon>
        <taxon>Streptococcaceae</taxon>
        <taxon>Lactococcus</taxon>
    </lineage>
</organism>
<name>F9VG10_LACGL</name>
<evidence type="ECO:0000313" key="3">
    <source>
        <dbReference type="Proteomes" id="UP000008520"/>
    </source>
</evidence>
<dbReference type="KEGG" id="lgv:LCGL_1801"/>
<gene>
    <name evidence="2" type="ordered locus">LCGL_1801</name>
</gene>
<dbReference type="EMBL" id="AP009333">
    <property type="protein sequence ID" value="BAK61261.1"/>
    <property type="molecule type" value="Genomic_DNA"/>
</dbReference>
<reference evidence="2 3" key="1">
    <citation type="journal article" date="2011" name="PLoS ONE">
        <title>Complete genome sequence and comparative analysis of the fish pathogen Lactococcus garvieae.</title>
        <authorList>
            <person name="Morita H."/>
            <person name="Toh H."/>
            <person name="Oshima K."/>
            <person name="Yoshizaki M."/>
            <person name="Kawanishi M."/>
            <person name="Nakaya K."/>
            <person name="Suzuki T."/>
            <person name="Miyauchi E."/>
            <person name="Ishii Y."/>
            <person name="Tanabe S."/>
            <person name="Murakami M."/>
            <person name="Hattori M."/>
        </authorList>
    </citation>
    <scope>NUCLEOTIDE SEQUENCE [LARGE SCALE GENOMIC DNA]</scope>
    <source>
        <strain evidence="2 3">Lg2</strain>
    </source>
</reference>
<dbReference type="RefSeq" id="WP_003133238.1">
    <property type="nucleotide sequence ID" value="NC_017490.1"/>
</dbReference>
<dbReference type="PATRIC" id="fig|420890.5.peg.1776"/>
<dbReference type="HOGENOM" id="CLU_2617536_0_0_9"/>
<sequence>MNTVFNFLLLIIKVALAMYIAIFIFVLAFDFCKAMYAKRHSQKQFMDIFIFELKNDLHTTFVKVLNPLKFISWIISII</sequence>